<comment type="caution">
    <text evidence="3">The sequence shown here is derived from an EMBL/GenBank/DDBJ whole genome shotgun (WGS) entry which is preliminary data.</text>
</comment>
<evidence type="ECO:0000256" key="1">
    <source>
        <dbReference type="SAM" id="MobiDB-lite"/>
    </source>
</evidence>
<feature type="transmembrane region" description="Helical" evidence="2">
    <location>
        <begin position="160"/>
        <end position="179"/>
    </location>
</feature>
<keyword evidence="2" id="KW-0812">Transmembrane</keyword>
<gene>
    <name evidence="3" type="ORF">JIN78_07340</name>
</gene>
<dbReference type="AlphaFoldDB" id="A0A934VHE6"/>
<evidence type="ECO:0000313" key="4">
    <source>
        <dbReference type="Proteomes" id="UP000604083"/>
    </source>
</evidence>
<accession>A0A934VHE6</accession>
<feature type="region of interest" description="Disordered" evidence="1">
    <location>
        <begin position="1"/>
        <end position="22"/>
    </location>
</feature>
<name>A0A934VHE6_9BACT</name>
<reference evidence="3" key="1">
    <citation type="submission" date="2021-01" db="EMBL/GenBank/DDBJ databases">
        <title>Modified the classification status of verrucomicrobia.</title>
        <authorList>
            <person name="Feng X."/>
        </authorList>
    </citation>
    <scope>NUCLEOTIDE SEQUENCE</scope>
    <source>
        <strain evidence="3">KCTC 12986</strain>
    </source>
</reference>
<protein>
    <submittedName>
        <fullName evidence="3">Uncharacterized protein</fullName>
    </submittedName>
</protein>
<keyword evidence="4" id="KW-1185">Reference proteome</keyword>
<sequence>MNFEMPLSSGPPELPTGDCYPARRSATENERSYRLRAGQLALLLPDQAPKVTPLSEASRLRLRFEPTRVQPNRYLCEITFRHGLRYTLSNERYRGFGDFEDQSEDYRHWVRLLIRETAYHAPHCQLITGCHPLLWWFYLALNLVVFGGLIALLLTIGFAYLPIALCKLVALAVFVPLAWKWFRKNRTRSFDPARIPSELLP</sequence>
<dbReference type="EMBL" id="JAENIO010000014">
    <property type="protein sequence ID" value="MBK1833868.1"/>
    <property type="molecule type" value="Genomic_DNA"/>
</dbReference>
<feature type="transmembrane region" description="Helical" evidence="2">
    <location>
        <begin position="133"/>
        <end position="154"/>
    </location>
</feature>
<dbReference type="RefSeq" id="WP_200391301.1">
    <property type="nucleotide sequence ID" value="NZ_JAENIO010000014.1"/>
</dbReference>
<evidence type="ECO:0000256" key="2">
    <source>
        <dbReference type="SAM" id="Phobius"/>
    </source>
</evidence>
<evidence type="ECO:0000313" key="3">
    <source>
        <dbReference type="EMBL" id="MBK1833868.1"/>
    </source>
</evidence>
<proteinExistence type="predicted"/>
<organism evidence="3 4">
    <name type="scientific">Roseibacillus ishigakijimensis</name>
    <dbReference type="NCBI Taxonomy" id="454146"/>
    <lineage>
        <taxon>Bacteria</taxon>
        <taxon>Pseudomonadati</taxon>
        <taxon>Verrucomicrobiota</taxon>
        <taxon>Verrucomicrobiia</taxon>
        <taxon>Verrucomicrobiales</taxon>
        <taxon>Verrucomicrobiaceae</taxon>
        <taxon>Roseibacillus</taxon>
    </lineage>
</organism>
<dbReference type="Proteomes" id="UP000604083">
    <property type="component" value="Unassembled WGS sequence"/>
</dbReference>
<keyword evidence="2" id="KW-1133">Transmembrane helix</keyword>
<keyword evidence="2" id="KW-0472">Membrane</keyword>